<gene>
    <name evidence="3" type="ORF">KSP39_PZI010723</name>
</gene>
<comment type="caution">
    <text evidence="3">The sequence shown here is derived from an EMBL/GenBank/DDBJ whole genome shotgun (WGS) entry which is preliminary data.</text>
</comment>
<dbReference type="Proteomes" id="UP001418222">
    <property type="component" value="Unassembled WGS sequence"/>
</dbReference>
<dbReference type="InterPro" id="IPR037502">
    <property type="entry name" value="CBP1"/>
</dbReference>
<evidence type="ECO:0000256" key="1">
    <source>
        <dbReference type="SAM" id="MobiDB-lite"/>
    </source>
</evidence>
<dbReference type="GO" id="GO:0005829">
    <property type="term" value="C:cytosol"/>
    <property type="evidence" value="ECO:0007669"/>
    <property type="project" value="TreeGrafter"/>
</dbReference>
<feature type="region of interest" description="Disordered" evidence="1">
    <location>
        <begin position="121"/>
        <end position="155"/>
    </location>
</feature>
<dbReference type="PANTHER" id="PTHR36345">
    <property type="entry name" value="CCG-BINDING PROTEIN 1"/>
    <property type="match status" value="1"/>
</dbReference>
<feature type="chain" id="PRO_5042840835" evidence="2">
    <location>
        <begin position="27"/>
        <end position="176"/>
    </location>
</feature>
<feature type="signal peptide" evidence="2">
    <location>
        <begin position="1"/>
        <end position="26"/>
    </location>
</feature>
<proteinExistence type="predicted"/>
<dbReference type="GO" id="GO:0005634">
    <property type="term" value="C:nucleus"/>
    <property type="evidence" value="ECO:0007669"/>
    <property type="project" value="TreeGrafter"/>
</dbReference>
<dbReference type="EMBL" id="JBBWWQ010000008">
    <property type="protein sequence ID" value="KAK8941165.1"/>
    <property type="molecule type" value="Genomic_DNA"/>
</dbReference>
<evidence type="ECO:0000256" key="2">
    <source>
        <dbReference type="SAM" id="SignalP"/>
    </source>
</evidence>
<protein>
    <submittedName>
        <fullName evidence="3">Uncharacterized protein</fullName>
    </submittedName>
</protein>
<sequence length="176" mass="19418">MRKGCGGLQLAAASAAMLEWAGGVCEQRVCTRAGCRIQLHFSGVGGSDYCSSLEGDKSYSCWMAYFELKDLEKEMSREQVEKFVRQAGGVKSIINCLHLLTALSKKNGKVKEKHITSNFKAGKEEPFPVPDGIPKSQAELEEEEEAKMPDSPNTRLLRCMGKAPAWYTQAPDHETD</sequence>
<dbReference type="GO" id="GO:0036033">
    <property type="term" value="F:mediator complex binding"/>
    <property type="evidence" value="ECO:0007669"/>
    <property type="project" value="InterPro"/>
</dbReference>
<dbReference type="PANTHER" id="PTHR36345:SF1">
    <property type="entry name" value="CCG-BINDING PROTEIN 1"/>
    <property type="match status" value="1"/>
</dbReference>
<evidence type="ECO:0000313" key="3">
    <source>
        <dbReference type="EMBL" id="KAK8941165.1"/>
    </source>
</evidence>
<reference evidence="3 4" key="1">
    <citation type="journal article" date="2022" name="Nat. Plants">
        <title>Genomes of leafy and leafless Platanthera orchids illuminate the evolution of mycoheterotrophy.</title>
        <authorList>
            <person name="Li M.H."/>
            <person name="Liu K.W."/>
            <person name="Li Z."/>
            <person name="Lu H.C."/>
            <person name="Ye Q.L."/>
            <person name="Zhang D."/>
            <person name="Wang J.Y."/>
            <person name="Li Y.F."/>
            <person name="Zhong Z.M."/>
            <person name="Liu X."/>
            <person name="Yu X."/>
            <person name="Liu D.K."/>
            <person name="Tu X.D."/>
            <person name="Liu B."/>
            <person name="Hao Y."/>
            <person name="Liao X.Y."/>
            <person name="Jiang Y.T."/>
            <person name="Sun W.H."/>
            <person name="Chen J."/>
            <person name="Chen Y.Q."/>
            <person name="Ai Y."/>
            <person name="Zhai J.W."/>
            <person name="Wu S.S."/>
            <person name="Zhou Z."/>
            <person name="Hsiao Y.Y."/>
            <person name="Wu W.L."/>
            <person name="Chen Y.Y."/>
            <person name="Lin Y.F."/>
            <person name="Hsu J.L."/>
            <person name="Li C.Y."/>
            <person name="Wang Z.W."/>
            <person name="Zhao X."/>
            <person name="Zhong W.Y."/>
            <person name="Ma X.K."/>
            <person name="Ma L."/>
            <person name="Huang J."/>
            <person name="Chen G.Z."/>
            <person name="Huang M.Z."/>
            <person name="Huang L."/>
            <person name="Peng D.H."/>
            <person name="Luo Y.B."/>
            <person name="Zou S.Q."/>
            <person name="Chen S.P."/>
            <person name="Lan S."/>
            <person name="Tsai W.C."/>
            <person name="Van de Peer Y."/>
            <person name="Liu Z.J."/>
        </authorList>
    </citation>
    <scope>NUCLEOTIDE SEQUENCE [LARGE SCALE GENOMIC DNA]</scope>
    <source>
        <strain evidence="3">Lor287</strain>
    </source>
</reference>
<keyword evidence="2" id="KW-0732">Signal</keyword>
<dbReference type="GO" id="GO:0010183">
    <property type="term" value="P:pollen tube guidance"/>
    <property type="evidence" value="ECO:0007669"/>
    <property type="project" value="InterPro"/>
</dbReference>
<name>A0AAP0BIW3_9ASPA</name>
<dbReference type="AlphaFoldDB" id="A0AAP0BIW3"/>
<organism evidence="3 4">
    <name type="scientific">Platanthera zijinensis</name>
    <dbReference type="NCBI Taxonomy" id="2320716"/>
    <lineage>
        <taxon>Eukaryota</taxon>
        <taxon>Viridiplantae</taxon>
        <taxon>Streptophyta</taxon>
        <taxon>Embryophyta</taxon>
        <taxon>Tracheophyta</taxon>
        <taxon>Spermatophyta</taxon>
        <taxon>Magnoliopsida</taxon>
        <taxon>Liliopsida</taxon>
        <taxon>Asparagales</taxon>
        <taxon>Orchidaceae</taxon>
        <taxon>Orchidoideae</taxon>
        <taxon>Orchideae</taxon>
        <taxon>Orchidinae</taxon>
        <taxon>Platanthera</taxon>
    </lineage>
</organism>
<accession>A0AAP0BIW3</accession>
<evidence type="ECO:0000313" key="4">
    <source>
        <dbReference type="Proteomes" id="UP001418222"/>
    </source>
</evidence>
<keyword evidence="4" id="KW-1185">Reference proteome</keyword>